<dbReference type="OrthoDB" id="9802472at2"/>
<dbReference type="Gene3D" id="2.20.140.10">
    <property type="entry name" value="WGR domain"/>
    <property type="match status" value="1"/>
</dbReference>
<geneLocation type="plasmid" evidence="4">
    <name>pacpol3</name>
</geneLocation>
<dbReference type="PROSITE" id="PS50160">
    <property type="entry name" value="DNA_LIGASE_A3"/>
    <property type="match status" value="1"/>
</dbReference>
<keyword evidence="4" id="KW-1185">Reference proteome</keyword>
<dbReference type="Pfam" id="PF05406">
    <property type="entry name" value="WGR"/>
    <property type="match status" value="1"/>
</dbReference>
<dbReference type="SUPFAM" id="SSF56091">
    <property type="entry name" value="DNA ligase/mRNA capping enzyme, catalytic domain"/>
    <property type="match status" value="1"/>
</dbReference>
<dbReference type="InterPro" id="IPR012310">
    <property type="entry name" value="DNA_ligase_ATP-dep_cent"/>
</dbReference>
<evidence type="ECO:0000259" key="2">
    <source>
        <dbReference type="PROSITE" id="PS51977"/>
    </source>
</evidence>
<accession>A0A2Z5GBG8</accession>
<dbReference type="AlphaFoldDB" id="A0A2Z5GBG8"/>
<gene>
    <name evidence="3" type="ORF">ACPOL_7191</name>
</gene>
<feature type="domain" description="ATP-dependent DNA ligase family profile" evidence="1">
    <location>
        <begin position="186"/>
        <end position="271"/>
    </location>
</feature>
<feature type="domain" description="WGR" evidence="2">
    <location>
        <begin position="1"/>
        <end position="95"/>
    </location>
</feature>
<protein>
    <submittedName>
        <fullName evidence="3">ATP-dependent DNA ligase</fullName>
    </submittedName>
</protein>
<dbReference type="Proteomes" id="UP000253606">
    <property type="component" value="Plasmid pACPOL3"/>
</dbReference>
<evidence type="ECO:0000313" key="4">
    <source>
        <dbReference type="Proteomes" id="UP000253606"/>
    </source>
</evidence>
<dbReference type="GO" id="GO:0006281">
    <property type="term" value="P:DNA repair"/>
    <property type="evidence" value="ECO:0007669"/>
    <property type="project" value="InterPro"/>
</dbReference>
<reference evidence="3" key="1">
    <citation type="journal article" date="2018" name="Front. Microbiol.">
        <title>Hydrolytic Capabilities as a Key to Environmental Success: Chitinolytic and Cellulolytic Acidobacteria From Acidic Sub-arctic Soils and Boreal Peatlands.</title>
        <authorList>
            <person name="Belova S.E."/>
            <person name="Ravin N.V."/>
            <person name="Pankratov T.A."/>
            <person name="Rakitin A.L."/>
            <person name="Ivanova A.A."/>
            <person name="Beletsky A.V."/>
            <person name="Mardanov A.V."/>
            <person name="Sinninghe Damste J.S."/>
            <person name="Dedysh S.N."/>
        </authorList>
    </citation>
    <scope>NUCLEOTIDE SEQUENCE [LARGE SCALE GENOMIC DNA]</scope>
    <source>
        <strain evidence="3">SBC82</strain>
        <plasmid evidence="3">pACPOL3</plasmid>
    </source>
</reference>
<keyword evidence="3" id="KW-0614">Plasmid</keyword>
<dbReference type="GO" id="GO:0005524">
    <property type="term" value="F:ATP binding"/>
    <property type="evidence" value="ECO:0007669"/>
    <property type="project" value="InterPro"/>
</dbReference>
<dbReference type="Gene3D" id="3.30.470.30">
    <property type="entry name" value="DNA ligase/mRNA capping enzyme"/>
    <property type="match status" value="1"/>
</dbReference>
<dbReference type="InterPro" id="IPR008893">
    <property type="entry name" value="WGR_domain"/>
</dbReference>
<dbReference type="EMBL" id="CP030844">
    <property type="protein sequence ID" value="AXC16381.1"/>
    <property type="molecule type" value="Genomic_DNA"/>
</dbReference>
<dbReference type="RefSeq" id="WP_114211520.1">
    <property type="nucleotide sequence ID" value="NZ_CP030844.1"/>
</dbReference>
<dbReference type="Pfam" id="PF01068">
    <property type="entry name" value="DNA_ligase_A_M"/>
    <property type="match status" value="1"/>
</dbReference>
<dbReference type="PROSITE" id="PS51977">
    <property type="entry name" value="WGR"/>
    <property type="match status" value="1"/>
</dbReference>
<evidence type="ECO:0000259" key="1">
    <source>
        <dbReference type="PROSITE" id="PS50160"/>
    </source>
</evidence>
<name>A0A2Z5GBG8_9BACT</name>
<dbReference type="CDD" id="cd07998">
    <property type="entry name" value="WGR_DNA_ligase"/>
    <property type="match status" value="1"/>
</dbReference>
<organism evidence="3 4">
    <name type="scientific">Acidisarcina polymorpha</name>
    <dbReference type="NCBI Taxonomy" id="2211140"/>
    <lineage>
        <taxon>Bacteria</taxon>
        <taxon>Pseudomonadati</taxon>
        <taxon>Acidobacteriota</taxon>
        <taxon>Terriglobia</taxon>
        <taxon>Terriglobales</taxon>
        <taxon>Acidobacteriaceae</taxon>
        <taxon>Acidisarcina</taxon>
    </lineage>
</organism>
<dbReference type="SUPFAM" id="SSF142921">
    <property type="entry name" value="WGR domain-like"/>
    <property type="match status" value="1"/>
</dbReference>
<evidence type="ECO:0000313" key="3">
    <source>
        <dbReference type="EMBL" id="AXC16381.1"/>
    </source>
</evidence>
<keyword evidence="3" id="KW-0436">Ligase</keyword>
<sequence length="373" mass="40483">MSTLAVSASTAAVSLYYREGSSDKVYHAQITPKGSDLYIVEFQYGRRGSTLQTGVKTDAPLPLDQARKVFEKLVREKKAMGYTEGEQGTPYAGGELANRRFVYTPQLLNSVDESVLPDYLRSPDWLMQEKMDGVRLIVESCGNVVTAGNRRGLAVAISTAIPEAVLALGHDCVLDGEAIGDVYWPFDLLSFDGSDITRRSATYRLQLLMAILKARPSKAIGRVAVAFVERDKRALLETIRAERGEGVVFKNAHAPYTPGRPGSGGDALKHKFKASATCAVLSHNPGKRSVQIAASHDASPSSTFQRFVEIGNVTIPGSAPLPPVGSLIEVEYLYAYAAGALFQPVYKGPRFDKHSPDVYASLKFKPEYSGDGE</sequence>
<dbReference type="KEGG" id="abas:ACPOL_7191"/>
<dbReference type="GO" id="GO:0006310">
    <property type="term" value="P:DNA recombination"/>
    <property type="evidence" value="ECO:0007669"/>
    <property type="project" value="InterPro"/>
</dbReference>
<dbReference type="InterPro" id="IPR036930">
    <property type="entry name" value="WGR_dom_sf"/>
</dbReference>
<dbReference type="GO" id="GO:0003910">
    <property type="term" value="F:DNA ligase (ATP) activity"/>
    <property type="evidence" value="ECO:0007669"/>
    <property type="project" value="InterPro"/>
</dbReference>
<proteinExistence type="predicted"/>